<evidence type="ECO:0000256" key="1">
    <source>
        <dbReference type="SAM" id="MobiDB-lite"/>
    </source>
</evidence>
<dbReference type="Proteomes" id="UP000287033">
    <property type="component" value="Unassembled WGS sequence"/>
</dbReference>
<comment type="caution">
    <text evidence="2">The sequence shown here is derived from an EMBL/GenBank/DDBJ whole genome shotgun (WGS) entry which is preliminary data.</text>
</comment>
<feature type="compositionally biased region" description="Basic and acidic residues" evidence="1">
    <location>
        <begin position="64"/>
        <end position="80"/>
    </location>
</feature>
<dbReference type="AlphaFoldDB" id="A0A401RFS9"/>
<proteinExistence type="predicted"/>
<evidence type="ECO:0000313" key="2">
    <source>
        <dbReference type="EMBL" id="GCC16985.1"/>
    </source>
</evidence>
<feature type="compositionally biased region" description="Gly residues" evidence="1">
    <location>
        <begin position="38"/>
        <end position="50"/>
    </location>
</feature>
<organism evidence="2 3">
    <name type="scientific">Chiloscyllium punctatum</name>
    <name type="common">Brownbanded bambooshark</name>
    <name type="synonym">Hemiscyllium punctatum</name>
    <dbReference type="NCBI Taxonomy" id="137246"/>
    <lineage>
        <taxon>Eukaryota</taxon>
        <taxon>Metazoa</taxon>
        <taxon>Chordata</taxon>
        <taxon>Craniata</taxon>
        <taxon>Vertebrata</taxon>
        <taxon>Chondrichthyes</taxon>
        <taxon>Elasmobranchii</taxon>
        <taxon>Galeomorphii</taxon>
        <taxon>Galeoidea</taxon>
        <taxon>Orectolobiformes</taxon>
        <taxon>Hemiscylliidae</taxon>
        <taxon>Chiloscyllium</taxon>
    </lineage>
</organism>
<sequence>MTGPARSGDARRSCSPISIAEANDGSREAPQPPEASRGGVGRRTSAGGGDSHSRPPGLAQEGGEEGRTDWWREVTNRKGS</sequence>
<accession>A0A401RFS9</accession>
<feature type="region of interest" description="Disordered" evidence="1">
    <location>
        <begin position="1"/>
        <end position="80"/>
    </location>
</feature>
<name>A0A401RFS9_CHIPU</name>
<gene>
    <name evidence="2" type="ORF">chiPu_0021465</name>
</gene>
<evidence type="ECO:0000313" key="3">
    <source>
        <dbReference type="Proteomes" id="UP000287033"/>
    </source>
</evidence>
<reference evidence="2 3" key="1">
    <citation type="journal article" date="2018" name="Nat. Ecol. Evol.">
        <title>Shark genomes provide insights into elasmobranch evolution and the origin of vertebrates.</title>
        <authorList>
            <person name="Hara Y"/>
            <person name="Yamaguchi K"/>
            <person name="Onimaru K"/>
            <person name="Kadota M"/>
            <person name="Koyanagi M"/>
            <person name="Keeley SD"/>
            <person name="Tatsumi K"/>
            <person name="Tanaka K"/>
            <person name="Motone F"/>
            <person name="Kageyama Y"/>
            <person name="Nozu R"/>
            <person name="Adachi N"/>
            <person name="Nishimura O"/>
            <person name="Nakagawa R"/>
            <person name="Tanegashima C"/>
            <person name="Kiyatake I"/>
            <person name="Matsumoto R"/>
            <person name="Murakumo K"/>
            <person name="Nishida K"/>
            <person name="Terakita A"/>
            <person name="Kuratani S"/>
            <person name="Sato K"/>
            <person name="Hyodo S Kuraku.S."/>
        </authorList>
    </citation>
    <scope>NUCLEOTIDE SEQUENCE [LARGE SCALE GENOMIC DNA]</scope>
</reference>
<dbReference type="EMBL" id="BEZZ01003970">
    <property type="protein sequence ID" value="GCC16985.1"/>
    <property type="molecule type" value="Genomic_DNA"/>
</dbReference>
<keyword evidence="3" id="KW-1185">Reference proteome</keyword>
<protein>
    <submittedName>
        <fullName evidence="2">Uncharacterized protein</fullName>
    </submittedName>
</protein>